<accession>H0QT24</accession>
<dbReference type="STRING" id="1077972.ARGLB_097_00030"/>
<dbReference type="PANTHER" id="PTHR48267:SF1">
    <property type="entry name" value="BILIRUBIN OXIDASE"/>
    <property type="match status" value="1"/>
</dbReference>
<reference evidence="6 7" key="1">
    <citation type="submission" date="2011-12" db="EMBL/GenBank/DDBJ databases">
        <title>Whole genome shotgun sequence of Arthrobacter globiformis NBRC 12137.</title>
        <authorList>
            <person name="Miyazawa S."/>
            <person name="Hosoyama A."/>
            <person name="Tsuchikane K."/>
            <person name="Katsumata H."/>
            <person name="Yamazaki S."/>
            <person name="Fujita N."/>
        </authorList>
    </citation>
    <scope>NUCLEOTIDE SEQUENCE [LARGE SCALE GENOMIC DNA]</scope>
    <source>
        <strain evidence="6 7">NBRC 12137</strain>
    </source>
</reference>
<dbReference type="PANTHER" id="PTHR48267">
    <property type="entry name" value="CUPREDOXIN SUPERFAMILY PROTEIN"/>
    <property type="match status" value="1"/>
</dbReference>
<protein>
    <submittedName>
        <fullName evidence="6">Putative multicopper oxidase</fullName>
    </submittedName>
</protein>
<dbReference type="InterPro" id="IPR008972">
    <property type="entry name" value="Cupredoxin"/>
</dbReference>
<dbReference type="CDD" id="cd13889">
    <property type="entry name" value="CuRO_3_BOD"/>
    <property type="match status" value="1"/>
</dbReference>
<name>H0QT24_ARTG1</name>
<dbReference type="OrthoDB" id="345021at2"/>
<dbReference type="Pfam" id="PF07731">
    <property type="entry name" value="Cu-oxidase_2"/>
    <property type="match status" value="1"/>
</dbReference>
<evidence type="ECO:0000313" key="7">
    <source>
        <dbReference type="Proteomes" id="UP000003828"/>
    </source>
</evidence>
<evidence type="ECO:0000259" key="4">
    <source>
        <dbReference type="Pfam" id="PF07731"/>
    </source>
</evidence>
<dbReference type="Gene3D" id="2.60.40.420">
    <property type="entry name" value="Cupredoxins - blue copper proteins"/>
    <property type="match status" value="3"/>
</dbReference>
<feature type="domain" description="Plastocyanin-like" evidence="4">
    <location>
        <begin position="411"/>
        <end position="509"/>
    </location>
</feature>
<feature type="domain" description="Plastocyanin-like" evidence="5">
    <location>
        <begin position="87"/>
        <end position="195"/>
    </location>
</feature>
<dbReference type="AlphaFoldDB" id="H0QT24"/>
<dbReference type="EMBL" id="BAEG01000097">
    <property type="protein sequence ID" value="GAB15975.1"/>
    <property type="molecule type" value="Genomic_DNA"/>
</dbReference>
<gene>
    <name evidence="6" type="ORF">ARGLB_097_00030</name>
</gene>
<dbReference type="Proteomes" id="UP000003828">
    <property type="component" value="Unassembled WGS sequence"/>
</dbReference>
<dbReference type="InterPro" id="IPR011706">
    <property type="entry name" value="Cu-oxidase_C"/>
</dbReference>
<dbReference type="InterPro" id="IPR011707">
    <property type="entry name" value="Cu-oxidase-like_N"/>
</dbReference>
<dbReference type="InterPro" id="IPR006311">
    <property type="entry name" value="TAT_signal"/>
</dbReference>
<dbReference type="InterPro" id="IPR045087">
    <property type="entry name" value="Cu-oxidase_fam"/>
</dbReference>
<feature type="region of interest" description="Disordered" evidence="2">
    <location>
        <begin position="534"/>
        <end position="580"/>
    </location>
</feature>
<dbReference type="Pfam" id="PF07732">
    <property type="entry name" value="Cu-oxidase_3"/>
    <property type="match status" value="1"/>
</dbReference>
<evidence type="ECO:0000259" key="5">
    <source>
        <dbReference type="Pfam" id="PF07732"/>
    </source>
</evidence>
<dbReference type="Pfam" id="PF00394">
    <property type="entry name" value="Cu-oxidase"/>
    <property type="match status" value="1"/>
</dbReference>
<comment type="similarity">
    <text evidence="1">Belongs to the multicopper oxidase family.</text>
</comment>
<evidence type="ECO:0000256" key="2">
    <source>
        <dbReference type="SAM" id="MobiDB-lite"/>
    </source>
</evidence>
<feature type="compositionally biased region" description="Low complexity" evidence="2">
    <location>
        <begin position="538"/>
        <end position="564"/>
    </location>
</feature>
<evidence type="ECO:0000313" key="6">
    <source>
        <dbReference type="EMBL" id="GAB15975.1"/>
    </source>
</evidence>
<keyword evidence="7" id="KW-1185">Reference proteome</keyword>
<comment type="caution">
    <text evidence="6">The sequence shown here is derived from an EMBL/GenBank/DDBJ whole genome shotgun (WGS) entry which is preliminary data.</text>
</comment>
<dbReference type="GO" id="GO:0005507">
    <property type="term" value="F:copper ion binding"/>
    <property type="evidence" value="ECO:0007669"/>
    <property type="project" value="InterPro"/>
</dbReference>
<organism evidence="6 7">
    <name type="scientific">Arthrobacter globiformis (strain ATCC 8010 / DSM 20124 / JCM 1332 / NBRC 12137 / NCIMB 8907 / NRRL B-2979 / 168)</name>
    <dbReference type="NCBI Taxonomy" id="1077972"/>
    <lineage>
        <taxon>Bacteria</taxon>
        <taxon>Bacillati</taxon>
        <taxon>Actinomycetota</taxon>
        <taxon>Actinomycetes</taxon>
        <taxon>Micrococcales</taxon>
        <taxon>Micrococcaceae</taxon>
        <taxon>Arthrobacter</taxon>
    </lineage>
</organism>
<evidence type="ECO:0000256" key="1">
    <source>
        <dbReference type="ARBA" id="ARBA00010609"/>
    </source>
</evidence>
<dbReference type="PROSITE" id="PS51318">
    <property type="entry name" value="TAT"/>
    <property type="match status" value="1"/>
</dbReference>
<feature type="domain" description="Plastocyanin-like" evidence="3">
    <location>
        <begin position="225"/>
        <end position="320"/>
    </location>
</feature>
<evidence type="ECO:0000259" key="3">
    <source>
        <dbReference type="Pfam" id="PF00394"/>
    </source>
</evidence>
<dbReference type="InterPro" id="IPR001117">
    <property type="entry name" value="Cu-oxidase_2nd"/>
</dbReference>
<dbReference type="SUPFAM" id="SSF49503">
    <property type="entry name" value="Cupredoxins"/>
    <property type="match status" value="3"/>
</dbReference>
<dbReference type="eggNOG" id="COG2132">
    <property type="taxonomic scope" value="Bacteria"/>
</dbReference>
<proteinExistence type="inferred from homology"/>
<sequence length="672" mass="73077">MSVTRRQALQIGGVGIIGAFGLAVPLTSVNAKSASQLASRNMPKPFQRTLPIPEVLRPSSTVVDPDGHKRHLYKIEQKAALANIVPGLSTPILGYNGTFPGPTIKVNQGERITLEMDNVLPLFHPQWGYRLDTSTHLHGSASLPQFDGYANDLTGLGYCKDYEYPNFQPARTLWYHDHAVHNTAQSVYSGLAAQYHLHDEVEGSILPQGRFDVPLTVSDAMFAANGSLGYNDNTHSGLWGDVILVNGAPWPVMKVQRRIYRFRILNASIARSYRFSLSTGDAMTIVATDGGLMPAAQQVTNWRHGGAERYEVLIDFSKYPVGKRVELRNLSNKNNVDYDFTNRVMAFDVTDEPVDTSGPGARVLPTLLAPSTAMSLKTSDSVKTRRMRVKRDLDVWTIGGMTWDEVVESGYRKVLANPDLDDVEIWEIENSSGGWFHPVHIHLVDFQVLSRNGQAPFAHERGPKDVVYVGEGETVRLLMKFEHHRGRYMIHCHNLPHEDHDMMAQFSVGIDTNDPDPNHPVEAVKPHLINQTAPAQGTEAPAPQTTEAAEVATPVTTTPATSPVASPPAPAPAAAPVGQKDVVTITSARHRLRKDMTFSGTSRYAGSTAATSATIVLYDVTPGRAAARLGTVKANSLGNWTLAVKPGPAKQVTAVKAESSAGGTATASVRTS</sequence>
<dbReference type="GO" id="GO:0016491">
    <property type="term" value="F:oxidoreductase activity"/>
    <property type="evidence" value="ECO:0007669"/>
    <property type="project" value="InterPro"/>
</dbReference>